<dbReference type="EMBL" id="NKTX01000053">
    <property type="protein sequence ID" value="PYD80322.1"/>
    <property type="molecule type" value="Genomic_DNA"/>
</dbReference>
<keyword evidence="4" id="KW-0479">Metal-binding</keyword>
<dbReference type="Gene3D" id="2.40.30.10">
    <property type="entry name" value="Translation factors"/>
    <property type="match status" value="1"/>
</dbReference>
<dbReference type="InterPro" id="IPR012675">
    <property type="entry name" value="Beta-grasp_dom_sf"/>
</dbReference>
<evidence type="ECO:0000256" key="2">
    <source>
        <dbReference type="ARBA" id="ARBA00022630"/>
    </source>
</evidence>
<feature type="compositionally biased region" description="Low complexity" evidence="10">
    <location>
        <begin position="93"/>
        <end position="107"/>
    </location>
</feature>
<dbReference type="OrthoDB" id="9806195at2"/>
<dbReference type="PROSITE" id="PS51085">
    <property type="entry name" value="2FE2S_FER_2"/>
    <property type="match status" value="1"/>
</dbReference>
<dbReference type="InterPro" id="IPR017938">
    <property type="entry name" value="Riboflavin_synthase-like_b-brl"/>
</dbReference>
<evidence type="ECO:0000259" key="12">
    <source>
        <dbReference type="PROSITE" id="PS51085"/>
    </source>
</evidence>
<keyword evidence="3" id="KW-0001">2Fe-2S</keyword>
<dbReference type="InterPro" id="IPR001433">
    <property type="entry name" value="OxRdtase_FAD/NAD-bd"/>
</dbReference>
<keyword evidence="2" id="KW-0285">Flavoprotein</keyword>
<dbReference type="Pfam" id="PF00111">
    <property type="entry name" value="Fer2"/>
    <property type="match status" value="1"/>
</dbReference>
<evidence type="ECO:0000256" key="7">
    <source>
        <dbReference type="ARBA" id="ARBA00023004"/>
    </source>
</evidence>
<evidence type="ECO:0000256" key="11">
    <source>
        <dbReference type="SAM" id="Phobius"/>
    </source>
</evidence>
<proteinExistence type="inferred from homology"/>
<comment type="cofactor">
    <cofactor evidence="1">
        <name>FAD</name>
        <dbReference type="ChEBI" id="CHEBI:57692"/>
    </cofactor>
</comment>
<keyword evidence="11" id="KW-0472">Membrane</keyword>
<dbReference type="AlphaFoldDB" id="A0A318QSK6"/>
<dbReference type="InterPro" id="IPR001041">
    <property type="entry name" value="2Fe-2S_ferredoxin-type"/>
</dbReference>
<evidence type="ECO:0000256" key="8">
    <source>
        <dbReference type="ARBA" id="ARBA00023014"/>
    </source>
</evidence>
<dbReference type="Gene3D" id="3.10.20.30">
    <property type="match status" value="1"/>
</dbReference>
<keyword evidence="7" id="KW-0408">Iron</keyword>
<dbReference type="SUPFAM" id="SSF54292">
    <property type="entry name" value="2Fe-2S ferredoxin-like"/>
    <property type="match status" value="1"/>
</dbReference>
<dbReference type="InterPro" id="IPR008333">
    <property type="entry name" value="Cbr1-like_FAD-bd_dom"/>
</dbReference>
<organism evidence="14 15">
    <name type="scientific">Komagataeibacter oboediens</name>
    <dbReference type="NCBI Taxonomy" id="65958"/>
    <lineage>
        <taxon>Bacteria</taxon>
        <taxon>Pseudomonadati</taxon>
        <taxon>Pseudomonadota</taxon>
        <taxon>Alphaproteobacteria</taxon>
        <taxon>Acetobacterales</taxon>
        <taxon>Acetobacteraceae</taxon>
        <taxon>Komagataeibacter</taxon>
    </lineage>
</organism>
<evidence type="ECO:0000256" key="3">
    <source>
        <dbReference type="ARBA" id="ARBA00022714"/>
    </source>
</evidence>
<dbReference type="Gene3D" id="3.40.50.80">
    <property type="entry name" value="Nucleotide-binding domain of ferredoxin-NADP reductase (FNR) module"/>
    <property type="match status" value="1"/>
</dbReference>
<dbReference type="PRINTS" id="PR00406">
    <property type="entry name" value="CYTB5RDTASE"/>
</dbReference>
<evidence type="ECO:0000256" key="1">
    <source>
        <dbReference type="ARBA" id="ARBA00001974"/>
    </source>
</evidence>
<dbReference type="GO" id="GO:0051537">
    <property type="term" value="F:2 iron, 2 sulfur cluster binding"/>
    <property type="evidence" value="ECO:0007669"/>
    <property type="project" value="UniProtKB-KW"/>
</dbReference>
<dbReference type="PROSITE" id="PS00197">
    <property type="entry name" value="2FE2S_FER_1"/>
    <property type="match status" value="1"/>
</dbReference>
<feature type="compositionally biased region" description="Polar residues" evidence="10">
    <location>
        <begin position="35"/>
        <end position="51"/>
    </location>
</feature>
<dbReference type="Pfam" id="PF00970">
    <property type="entry name" value="FAD_binding_6"/>
    <property type="match status" value="1"/>
</dbReference>
<dbReference type="InterPro" id="IPR006058">
    <property type="entry name" value="2Fe2S_fd_BS"/>
</dbReference>
<gene>
    <name evidence="14" type="ORF">CFR80_13870</name>
</gene>
<evidence type="ECO:0000313" key="15">
    <source>
        <dbReference type="Proteomes" id="UP000247417"/>
    </source>
</evidence>
<name>A0A318QSK6_9PROT</name>
<dbReference type="GO" id="GO:0016491">
    <property type="term" value="F:oxidoreductase activity"/>
    <property type="evidence" value="ECO:0007669"/>
    <property type="project" value="UniProtKB-KW"/>
</dbReference>
<dbReference type="SUPFAM" id="SSF52343">
    <property type="entry name" value="Ferredoxin reductase-like, C-terminal NADP-linked domain"/>
    <property type="match status" value="1"/>
</dbReference>
<evidence type="ECO:0000256" key="10">
    <source>
        <dbReference type="SAM" id="MobiDB-lite"/>
    </source>
</evidence>
<dbReference type="CDD" id="cd06217">
    <property type="entry name" value="FNR_iron_sulfur_binding_3"/>
    <property type="match status" value="1"/>
</dbReference>
<dbReference type="PROSITE" id="PS51384">
    <property type="entry name" value="FAD_FR"/>
    <property type="match status" value="1"/>
</dbReference>
<sequence>MGACFAGDTMRVVFRGMIVAIMTLLVSASEGFPQASATSSGSPTTVMSSGTMAGPTTGIPQPSLALRRDQPEDDGPMAASRGAAHDAGSTGCMEPMSSQPGSGMMSMDGDEHASHHPGMGDMSSMGNAGGSSSKPAGMEGMMGRMLPEAGQALSATPGSDKADAGCCGARGRTPLYTFMMTHPNLTSEERQMLADIAAQRMQDGLREIGAASVDAGQSMSLEAMRRSSQDIHEGVSLLDSGMAARAAATGLVNPQIVAFNWFNTQMGLPAAETRQQNSIFFGLTPAHLVFMTILILVSIALLILQILRLHRVQEILNATRVSVPQPPSPPAPPSPMNNGPKPPVPPTPGSGDGTVVSTVIPPRQGLWRGSLKVARVIRETPAIATFYLVPADGGRIPFDFKPGQFVQLTIEPTSGKPATRSYTIASSPGRIEHLELTIKREEQGLVSRYLHDTVKEGDLLKIAGPSGMFTFTGEEADSIVLLSGGVGITPMMAVLRYLTDIVWPGDIYFVYSAHESADYVFRQEIEWLERRNDKLRVIATMRRSPGTEWSGPEGRITKELLQQSVPDLVNRRIHVCGPPGMMASMKTMLADLGVPAANVHSEAFGPAAMKPAPAAVAATPTRGSSSPATTPAATTITFSTSGKSAPLQLDESVLDAADAAGVTIPSSCRSGICGMCITHLLQGQVTMAVEDGLDPADKAKGFILACQAKTTGGPLVVEA</sequence>
<evidence type="ECO:0000313" key="14">
    <source>
        <dbReference type="EMBL" id="PYD80322.1"/>
    </source>
</evidence>
<keyword evidence="11" id="KW-1133">Transmembrane helix</keyword>
<evidence type="ECO:0000256" key="9">
    <source>
        <dbReference type="ARBA" id="ARBA00061434"/>
    </source>
</evidence>
<dbReference type="STRING" id="940286.GCA_000227565_01587"/>
<feature type="region of interest" description="Disordered" evidence="10">
    <location>
        <begin position="33"/>
        <end position="141"/>
    </location>
</feature>
<feature type="domain" description="FAD-binding FR-type" evidence="13">
    <location>
        <begin position="366"/>
        <end position="472"/>
    </location>
</feature>
<keyword evidence="11" id="KW-0812">Transmembrane</keyword>
<feature type="transmembrane region" description="Helical" evidence="11">
    <location>
        <begin position="279"/>
        <end position="304"/>
    </location>
</feature>
<evidence type="ECO:0000256" key="5">
    <source>
        <dbReference type="ARBA" id="ARBA00022827"/>
    </source>
</evidence>
<dbReference type="Pfam" id="PF00175">
    <property type="entry name" value="NAD_binding_1"/>
    <property type="match status" value="1"/>
</dbReference>
<keyword evidence="5" id="KW-0274">FAD</keyword>
<dbReference type="InterPro" id="IPR039261">
    <property type="entry name" value="FNR_nucleotide-bd"/>
</dbReference>
<comment type="caution">
    <text evidence="14">The sequence shown here is derived from an EMBL/GenBank/DDBJ whole genome shotgun (WGS) entry which is preliminary data.</text>
</comment>
<dbReference type="PANTHER" id="PTHR47354:SF6">
    <property type="entry name" value="NADH OXIDOREDUCTASE HCR"/>
    <property type="match status" value="1"/>
</dbReference>
<dbReference type="GO" id="GO:0046872">
    <property type="term" value="F:metal ion binding"/>
    <property type="evidence" value="ECO:0007669"/>
    <property type="project" value="UniProtKB-KW"/>
</dbReference>
<feature type="compositionally biased region" description="Pro residues" evidence="10">
    <location>
        <begin position="324"/>
        <end position="348"/>
    </location>
</feature>
<dbReference type="PANTHER" id="PTHR47354">
    <property type="entry name" value="NADH OXIDOREDUCTASE HCR"/>
    <property type="match status" value="1"/>
</dbReference>
<accession>A0A318QSK6</accession>
<dbReference type="CDD" id="cd00207">
    <property type="entry name" value="fer2"/>
    <property type="match status" value="1"/>
</dbReference>
<keyword evidence="6" id="KW-0560">Oxidoreductase</keyword>
<reference evidence="14 15" key="1">
    <citation type="submission" date="2017-07" db="EMBL/GenBank/DDBJ databases">
        <title>A draft genome sequence of Komagataeibacter oboediens LMG 18849.</title>
        <authorList>
            <person name="Skraban J."/>
            <person name="Cleenwerck I."/>
            <person name="Vandamme P."/>
            <person name="Trcek J."/>
        </authorList>
    </citation>
    <scope>NUCLEOTIDE SEQUENCE [LARGE SCALE GENOMIC DNA]</scope>
    <source>
        <strain evidence="14 15">LMG 18849</strain>
    </source>
</reference>
<evidence type="ECO:0000259" key="13">
    <source>
        <dbReference type="PROSITE" id="PS51384"/>
    </source>
</evidence>
<dbReference type="Proteomes" id="UP000247417">
    <property type="component" value="Unassembled WGS sequence"/>
</dbReference>
<evidence type="ECO:0000256" key="4">
    <source>
        <dbReference type="ARBA" id="ARBA00022723"/>
    </source>
</evidence>
<evidence type="ECO:0000256" key="6">
    <source>
        <dbReference type="ARBA" id="ARBA00023002"/>
    </source>
</evidence>
<dbReference type="InterPro" id="IPR050415">
    <property type="entry name" value="MRET"/>
</dbReference>
<dbReference type="InterPro" id="IPR036010">
    <property type="entry name" value="2Fe-2S_ferredoxin-like_sf"/>
</dbReference>
<comment type="similarity">
    <text evidence="9">In the N-terminal section; belongs to the FAD-binding oxidoreductase type 6 family.</text>
</comment>
<dbReference type="InterPro" id="IPR017927">
    <property type="entry name" value="FAD-bd_FR_type"/>
</dbReference>
<dbReference type="SUPFAM" id="SSF63380">
    <property type="entry name" value="Riboflavin synthase domain-like"/>
    <property type="match status" value="1"/>
</dbReference>
<feature type="compositionally biased region" description="Low complexity" evidence="10">
    <location>
        <begin position="119"/>
        <end position="133"/>
    </location>
</feature>
<feature type="domain" description="2Fe-2S ferredoxin-type" evidence="12">
    <location>
        <begin position="634"/>
        <end position="719"/>
    </location>
</feature>
<feature type="region of interest" description="Disordered" evidence="10">
    <location>
        <begin position="321"/>
        <end position="353"/>
    </location>
</feature>
<keyword evidence="8" id="KW-0411">Iron-sulfur</keyword>
<protein>
    <submittedName>
        <fullName evidence="14">Flavodoxin</fullName>
    </submittedName>
</protein>